<organism evidence="2 3">
    <name type="scientific">Metabacillus sediminilitoris</name>
    <dbReference type="NCBI Taxonomy" id="2567941"/>
    <lineage>
        <taxon>Bacteria</taxon>
        <taxon>Bacillati</taxon>
        <taxon>Bacillota</taxon>
        <taxon>Bacilli</taxon>
        <taxon>Bacillales</taxon>
        <taxon>Bacillaceae</taxon>
        <taxon>Metabacillus</taxon>
    </lineage>
</organism>
<dbReference type="AlphaFoldDB" id="A0A4V6RXM1"/>
<protein>
    <recommendedName>
        <fullName evidence="1">Homeodomain phBC6A51-type domain-containing protein</fullName>
    </recommendedName>
</protein>
<keyword evidence="3" id="KW-1185">Reference proteome</keyword>
<dbReference type="InterPro" id="IPR024978">
    <property type="entry name" value="Homeodomain_phBC6A51-type"/>
</dbReference>
<gene>
    <name evidence="2" type="ORF">E6W99_09340</name>
</gene>
<dbReference type="EMBL" id="SSNT01000006">
    <property type="protein sequence ID" value="THF80592.1"/>
    <property type="molecule type" value="Genomic_DNA"/>
</dbReference>
<evidence type="ECO:0000259" key="1">
    <source>
        <dbReference type="Pfam" id="PF13022"/>
    </source>
</evidence>
<feature type="domain" description="Homeodomain phBC6A51-type" evidence="1">
    <location>
        <begin position="16"/>
        <end position="119"/>
    </location>
</feature>
<comment type="caution">
    <text evidence="2">The sequence shown here is derived from an EMBL/GenBank/DDBJ whole genome shotgun (WGS) entry which is preliminary data.</text>
</comment>
<evidence type="ECO:0000313" key="2">
    <source>
        <dbReference type="EMBL" id="THF80592.1"/>
    </source>
</evidence>
<dbReference type="Gene3D" id="1.10.10.60">
    <property type="entry name" value="Homeodomain-like"/>
    <property type="match status" value="1"/>
</dbReference>
<name>A0A4V6RXM1_9BACI</name>
<dbReference type="Pfam" id="PF13022">
    <property type="entry name" value="HTH_Tnp_1_2"/>
    <property type="match status" value="1"/>
</dbReference>
<reference evidence="2 3" key="1">
    <citation type="submission" date="2019-04" db="EMBL/GenBank/DDBJ databases">
        <title>Bacillus sediminilitoris sp. nov., isolated from a tidal flat sediment on the East China Sea.</title>
        <authorList>
            <person name="Wei Y."/>
            <person name="Mao H."/>
            <person name="Fang J."/>
        </authorList>
    </citation>
    <scope>NUCLEOTIDE SEQUENCE [LARGE SCALE GENOMIC DNA]</scope>
    <source>
        <strain evidence="2 3">DSL-17</strain>
    </source>
</reference>
<dbReference type="OrthoDB" id="2871578at2"/>
<proteinExistence type="predicted"/>
<dbReference type="RefSeq" id="WP_136353156.1">
    <property type="nucleotide sequence ID" value="NZ_CP046266.1"/>
</dbReference>
<evidence type="ECO:0000313" key="3">
    <source>
        <dbReference type="Proteomes" id="UP000310334"/>
    </source>
</evidence>
<dbReference type="Proteomes" id="UP000310334">
    <property type="component" value="Unassembled WGS sequence"/>
</dbReference>
<sequence>MGEQFKQKQIPVPSGLSEEQVNLAKAFVKERHETGISVQEFCSKYGKSTKTFYEWKNDEKFESYLTALGGTIVSDDEREAYQIVKKKIMQMATKQNASVKEIELYLNTFSYVVEAEKQERMKELGIQPAHEKAGENKTVEERKNALIGRLTATN</sequence>
<accession>A0A4V6RXM1</accession>